<dbReference type="AlphaFoldDB" id="A0A1G6MT79"/>
<dbReference type="EMBL" id="FMZM01000003">
    <property type="protein sequence ID" value="SDC58753.1"/>
    <property type="molecule type" value="Genomic_DNA"/>
</dbReference>
<reference evidence="1 2" key="1">
    <citation type="submission" date="2016-10" db="EMBL/GenBank/DDBJ databases">
        <authorList>
            <person name="de Groot N.N."/>
        </authorList>
    </citation>
    <scope>NUCLEOTIDE SEQUENCE [LARGE SCALE GENOMIC DNA]</scope>
    <source>
        <strain evidence="1 2">CGMCC 4.6858</strain>
    </source>
</reference>
<evidence type="ECO:0000313" key="2">
    <source>
        <dbReference type="Proteomes" id="UP000199034"/>
    </source>
</evidence>
<organism evidence="1 2">
    <name type="scientific">Nocardioides lianchengensis</name>
    <dbReference type="NCBI Taxonomy" id="1045774"/>
    <lineage>
        <taxon>Bacteria</taxon>
        <taxon>Bacillati</taxon>
        <taxon>Actinomycetota</taxon>
        <taxon>Actinomycetes</taxon>
        <taxon>Propionibacteriales</taxon>
        <taxon>Nocardioidaceae</taxon>
        <taxon>Nocardioides</taxon>
    </lineage>
</organism>
<gene>
    <name evidence="1" type="ORF">SAMN05421872_10318</name>
</gene>
<proteinExistence type="predicted"/>
<accession>A0A1G6MT79</accession>
<dbReference type="OrthoDB" id="3790667at2"/>
<dbReference type="STRING" id="1045774.SAMN05421872_10318"/>
<evidence type="ECO:0000313" key="1">
    <source>
        <dbReference type="EMBL" id="SDC58753.1"/>
    </source>
</evidence>
<dbReference type="RefSeq" id="WP_090852273.1">
    <property type="nucleotide sequence ID" value="NZ_FMZM01000003.1"/>
</dbReference>
<keyword evidence="2" id="KW-1185">Reference proteome</keyword>
<name>A0A1G6MT79_9ACTN</name>
<protein>
    <submittedName>
        <fullName evidence="1">Uncharacterized protein</fullName>
    </submittedName>
</protein>
<sequence>MLNDLARFARTSVLLQMLAPGFVTGGLLGAFLFPLNDEVGRGELGLMLVAFLAIPAWAVWHVVTVRRMERRFWAEVVAGSQELVEGAVVAAPVPARVVRGRSKPALPAFGLAGGRVPGAAVGLVVTAVGDGPARRVGLLAPAGVVLPPGAPLLVAVHPERAEVAVLEDRVSAGEVAATVGDPRWEQPLPTDRKVIGGWSGIVGFAVLGLLAGAALGFVCARLLVV</sequence>
<dbReference type="Proteomes" id="UP000199034">
    <property type="component" value="Unassembled WGS sequence"/>
</dbReference>